<dbReference type="EMBL" id="LUEZ02000054">
    <property type="protein sequence ID" value="RDB21620.1"/>
    <property type="molecule type" value="Genomic_DNA"/>
</dbReference>
<comment type="caution">
    <text evidence="2">The sequence shown here is derived from an EMBL/GenBank/DDBJ whole genome shotgun (WGS) entry which is preliminary data.</text>
</comment>
<feature type="region of interest" description="Disordered" evidence="1">
    <location>
        <begin position="52"/>
        <end position="88"/>
    </location>
</feature>
<evidence type="ECO:0000256" key="1">
    <source>
        <dbReference type="SAM" id="MobiDB-lite"/>
    </source>
</evidence>
<keyword evidence="3" id="KW-1185">Reference proteome</keyword>
<protein>
    <submittedName>
        <fullName evidence="2">Uncharacterized protein</fullName>
    </submittedName>
</protein>
<dbReference type="AlphaFoldDB" id="A0A369JK76"/>
<evidence type="ECO:0000313" key="3">
    <source>
        <dbReference type="Proteomes" id="UP000076154"/>
    </source>
</evidence>
<evidence type="ECO:0000313" key="2">
    <source>
        <dbReference type="EMBL" id="RDB21620.1"/>
    </source>
</evidence>
<organism evidence="2 3">
    <name type="scientific">Hypsizygus marmoreus</name>
    <name type="common">White beech mushroom</name>
    <name type="synonym">Agaricus marmoreus</name>
    <dbReference type="NCBI Taxonomy" id="39966"/>
    <lineage>
        <taxon>Eukaryota</taxon>
        <taxon>Fungi</taxon>
        <taxon>Dikarya</taxon>
        <taxon>Basidiomycota</taxon>
        <taxon>Agaricomycotina</taxon>
        <taxon>Agaricomycetes</taxon>
        <taxon>Agaricomycetidae</taxon>
        <taxon>Agaricales</taxon>
        <taxon>Tricholomatineae</taxon>
        <taxon>Lyophyllaceae</taxon>
        <taxon>Hypsizygus</taxon>
    </lineage>
</organism>
<name>A0A369JK76_HYPMA</name>
<gene>
    <name evidence="2" type="ORF">Hypma_011223</name>
</gene>
<reference evidence="2" key="1">
    <citation type="submission" date="2018-04" db="EMBL/GenBank/DDBJ databases">
        <title>Whole genome sequencing of Hypsizygus marmoreus.</title>
        <authorList>
            <person name="Choi I.-G."/>
            <person name="Min B."/>
            <person name="Kim J.-G."/>
            <person name="Kim S."/>
            <person name="Oh Y.-L."/>
            <person name="Kong W.-S."/>
            <person name="Park H."/>
            <person name="Jeong J."/>
            <person name="Song E.-S."/>
        </authorList>
    </citation>
    <scope>NUCLEOTIDE SEQUENCE [LARGE SCALE GENOMIC DNA]</scope>
    <source>
        <strain evidence="2">51987-8</strain>
    </source>
</reference>
<dbReference type="STRING" id="39966.A0A369JK76"/>
<dbReference type="OrthoDB" id="3235114at2759"/>
<proteinExistence type="predicted"/>
<dbReference type="Proteomes" id="UP000076154">
    <property type="component" value="Unassembled WGS sequence"/>
</dbReference>
<accession>A0A369JK76</accession>
<feature type="region of interest" description="Disordered" evidence="1">
    <location>
        <begin position="1"/>
        <end position="29"/>
    </location>
</feature>
<sequence>MHGRRRAKNPNLHIRAASPDSDAGCCTPPHQTENIPLFRLHPLPNGNVGWSTTYHPVSASPRKTTSRRWHAGTTGEQGNDVEHLPPTGDPDLCDTSWMDFAYLENLAETVVNPRRRRPADNPLLCWIQDRDTFVAEDIRWDGLGDYTMIECPCCGVHPPRFRCEDWLYRLFLGIDANFRLKRKLVSNWIKDPALGDGWAYFVQSSNFRDFLNTYGTLIIQDEELKLWEDDHRNPNPFETRYKSLTLDAVRRALAEQDAIEMANGDAYVLHEEVSASQLIITGLDLEEQQRRLVVDAAELVMAADEGIERGLHAYATQQAWQFRAMKARCQHVWRFVPQYVQIGLGIDVVPPELDTELDTIGEDTESTE</sequence>
<dbReference type="InParanoid" id="A0A369JK76"/>